<sequence length="660" mass="73091">MNSLLHQAVLTPEDSYFESNNNGPRMLQNNLEIVTTLEEEAIIKSKESNRGNNKKEDESIFLTWEILWVTVPNGRNGRKPILEGLTGYAKPAQLLAIMGPSGCGKSTLLDALSGRLAANTKQTGKILINGHRQALAYGTSAYVTHDDAMLSTLTVGEAVYYSAQLQFPDSMAKSEKKDRADFTIREMGLQDAIDTRIGGWGCKGLSSGQKRRLSICIEILTRPRLLFLDEPTSGLDSAGSYYVMSRIASLSVRDGIKRTIVASIHQPSSEVFELFHSLCLLSSGKTVYFGPAAAANEFFASNGFPCPTLHNPSDHFLRIINNDFQQDPEEDHGIEVTTERADSILVNSYAYSQISNQVRKEVAEMSESDSGAVEKKRSHAGFLNQCLILIRRSSVHLFRDVSSYWIRLAMFGVAALSLGTIFYDIGSSDESIQARGSLLSFVGSVLTFITLLSGFPPFVEQMKVFQIERLNGHYGVAAFLISTTLSPIPYLVLLSLIPGLITYFLSGLHKGIEHLLYFSSVLFATVMWVESLMLAVASIFPNPNMGISVCGGGVGVMILTGGFFRLPNDLPKPFWKYPMYYVSFHKYAFQGLFKNEFEGLALARGQDEGSQLTDKEILTKIWQVEIGHSKWVDLVILLGMIVFYRVLFLCITKSKEKVKA</sequence>
<protein>
    <submittedName>
        <fullName evidence="1">Uncharacterized protein</fullName>
    </submittedName>
</protein>
<name>A0ACB9KGN9_BAUVA</name>
<proteinExistence type="predicted"/>
<reference evidence="1 2" key="1">
    <citation type="journal article" date="2022" name="DNA Res.">
        <title>Chromosomal-level genome assembly of the orchid tree Bauhinia variegata (Leguminosae; Cercidoideae) supports the allotetraploid origin hypothesis of Bauhinia.</title>
        <authorList>
            <person name="Zhong Y."/>
            <person name="Chen Y."/>
            <person name="Zheng D."/>
            <person name="Pang J."/>
            <person name="Liu Y."/>
            <person name="Luo S."/>
            <person name="Meng S."/>
            <person name="Qian L."/>
            <person name="Wei D."/>
            <person name="Dai S."/>
            <person name="Zhou R."/>
        </authorList>
    </citation>
    <scope>NUCLEOTIDE SEQUENCE [LARGE SCALE GENOMIC DNA]</scope>
    <source>
        <strain evidence="1">BV-YZ2020</strain>
    </source>
</reference>
<comment type="caution">
    <text evidence="1">The sequence shown here is derived from an EMBL/GenBank/DDBJ whole genome shotgun (WGS) entry which is preliminary data.</text>
</comment>
<dbReference type="Proteomes" id="UP000828941">
    <property type="component" value="Chromosome 14"/>
</dbReference>
<dbReference type="EMBL" id="CM039439">
    <property type="protein sequence ID" value="KAI4296380.1"/>
    <property type="molecule type" value="Genomic_DNA"/>
</dbReference>
<gene>
    <name evidence="1" type="ORF">L6164_036343</name>
</gene>
<organism evidence="1 2">
    <name type="scientific">Bauhinia variegata</name>
    <name type="common">Purple orchid tree</name>
    <name type="synonym">Phanera variegata</name>
    <dbReference type="NCBI Taxonomy" id="167791"/>
    <lineage>
        <taxon>Eukaryota</taxon>
        <taxon>Viridiplantae</taxon>
        <taxon>Streptophyta</taxon>
        <taxon>Embryophyta</taxon>
        <taxon>Tracheophyta</taxon>
        <taxon>Spermatophyta</taxon>
        <taxon>Magnoliopsida</taxon>
        <taxon>eudicotyledons</taxon>
        <taxon>Gunneridae</taxon>
        <taxon>Pentapetalae</taxon>
        <taxon>rosids</taxon>
        <taxon>fabids</taxon>
        <taxon>Fabales</taxon>
        <taxon>Fabaceae</taxon>
        <taxon>Cercidoideae</taxon>
        <taxon>Cercideae</taxon>
        <taxon>Bauhiniinae</taxon>
        <taxon>Bauhinia</taxon>
    </lineage>
</organism>
<evidence type="ECO:0000313" key="1">
    <source>
        <dbReference type="EMBL" id="KAI4296380.1"/>
    </source>
</evidence>
<accession>A0ACB9KGN9</accession>
<keyword evidence="2" id="KW-1185">Reference proteome</keyword>
<evidence type="ECO:0000313" key="2">
    <source>
        <dbReference type="Proteomes" id="UP000828941"/>
    </source>
</evidence>